<dbReference type="GO" id="GO:0006355">
    <property type="term" value="P:regulation of DNA-templated transcription"/>
    <property type="evidence" value="ECO:0007669"/>
    <property type="project" value="InterPro"/>
</dbReference>
<dbReference type="InterPro" id="IPR016032">
    <property type="entry name" value="Sig_transdc_resp-reg_C-effctor"/>
</dbReference>
<keyword evidence="1" id="KW-0238">DNA-binding</keyword>
<dbReference type="AlphaFoldDB" id="A0A1H9RNH2"/>
<evidence type="ECO:0000313" key="5">
    <source>
        <dbReference type="Proteomes" id="UP000198815"/>
    </source>
</evidence>
<reference evidence="4 5" key="1">
    <citation type="submission" date="2016-10" db="EMBL/GenBank/DDBJ databases">
        <authorList>
            <person name="de Groot N.N."/>
        </authorList>
    </citation>
    <scope>NUCLEOTIDE SEQUENCE [LARGE SCALE GENOMIC DNA]</scope>
    <source>
        <strain evidence="4 5">DSM 16859</strain>
    </source>
</reference>
<dbReference type="Proteomes" id="UP000198815">
    <property type="component" value="Unassembled WGS sequence"/>
</dbReference>
<dbReference type="InterPro" id="IPR011990">
    <property type="entry name" value="TPR-like_helical_dom_sf"/>
</dbReference>
<keyword evidence="5" id="KW-1185">Reference proteome</keyword>
<dbReference type="PANTHER" id="PTHR43214">
    <property type="entry name" value="TWO-COMPONENT RESPONSE REGULATOR"/>
    <property type="match status" value="1"/>
</dbReference>
<proteinExistence type="predicted"/>
<evidence type="ECO:0000313" key="4">
    <source>
        <dbReference type="EMBL" id="SER74078.1"/>
    </source>
</evidence>
<gene>
    <name evidence="4" type="ORF">SAMN05443377_10845</name>
</gene>
<dbReference type="Gene3D" id="1.10.10.10">
    <property type="entry name" value="Winged helix-like DNA-binding domain superfamily/Winged helix DNA-binding domain"/>
    <property type="match status" value="1"/>
</dbReference>
<dbReference type="SUPFAM" id="SSF48452">
    <property type="entry name" value="TPR-like"/>
    <property type="match status" value="1"/>
</dbReference>
<dbReference type="EMBL" id="FOGZ01000008">
    <property type="protein sequence ID" value="SER74078.1"/>
    <property type="molecule type" value="Genomic_DNA"/>
</dbReference>
<dbReference type="CDD" id="cd06170">
    <property type="entry name" value="LuxR_C_like"/>
    <property type="match status" value="1"/>
</dbReference>
<sequence length="493" mass="51913">MTGQSSELSSSVGALIGAGLAGSGGAHAWSIDVVLAARNEDRSEWTRAERAGFTAAATRALAFSGHFAEAVKAADEAREYLREAAGGADAGYLAKCHCVLAESYLLSGHGRACAELAQSAIDQAEQAADADALVEGNGLMSAALALNGRFAAARSCWTQIERTGVLKPGVLPWYVAFSRGFVASDRADRGLLGDIIAETAVSGPTATGPEILDNAVASLLAMWSALAGGDARGAVAEAESFVSGVFISGCPPLFRALALRTEAEALLQLGQARNAATALAGLHSLPDHNVCFEWLRAAAHLQLNEPREALRVTERCLRVDSMHSPRTMPLVRVRRAAALELLGLHELADTEFSRGIHLCHTLGWVTSVRGLSPEIVGVLVHRLNLNEPSFAARVTDKIREDLEHGAGPATGTSFIRLTPREKAIAQLLSGNLALTDIADELRISANTAKTHIRHLYRKLGVSSRAEAKARLLETGLVEGPEQRPAAGEPGQSG</sequence>
<dbReference type="InterPro" id="IPR039420">
    <property type="entry name" value="WalR-like"/>
</dbReference>
<dbReference type="RefSeq" id="WP_091968762.1">
    <property type="nucleotide sequence ID" value="NZ_FOGZ01000008.1"/>
</dbReference>
<dbReference type="InterPro" id="IPR000792">
    <property type="entry name" value="Tscrpt_reg_LuxR_C"/>
</dbReference>
<accession>A0A1H9RNH2</accession>
<organism evidence="4 5">
    <name type="scientific">Propionibacterium cyclohexanicum</name>
    <dbReference type="NCBI Taxonomy" id="64702"/>
    <lineage>
        <taxon>Bacteria</taxon>
        <taxon>Bacillati</taxon>
        <taxon>Actinomycetota</taxon>
        <taxon>Actinomycetes</taxon>
        <taxon>Propionibacteriales</taxon>
        <taxon>Propionibacteriaceae</taxon>
        <taxon>Propionibacterium</taxon>
    </lineage>
</organism>
<dbReference type="STRING" id="64702.SAMN05443377_10845"/>
<dbReference type="InterPro" id="IPR036388">
    <property type="entry name" value="WH-like_DNA-bd_sf"/>
</dbReference>
<protein>
    <submittedName>
        <fullName evidence="4">Regulatory protein, luxR family</fullName>
    </submittedName>
</protein>
<evidence type="ECO:0000256" key="1">
    <source>
        <dbReference type="ARBA" id="ARBA00023125"/>
    </source>
</evidence>
<feature type="domain" description="HTH luxR-type" evidence="3">
    <location>
        <begin position="410"/>
        <end position="475"/>
    </location>
</feature>
<dbReference type="PROSITE" id="PS50043">
    <property type="entry name" value="HTH_LUXR_2"/>
    <property type="match status" value="1"/>
</dbReference>
<evidence type="ECO:0000259" key="3">
    <source>
        <dbReference type="PROSITE" id="PS50043"/>
    </source>
</evidence>
<dbReference type="PANTHER" id="PTHR43214:SF43">
    <property type="entry name" value="TWO-COMPONENT RESPONSE REGULATOR"/>
    <property type="match status" value="1"/>
</dbReference>
<dbReference type="Gene3D" id="1.25.40.10">
    <property type="entry name" value="Tetratricopeptide repeat domain"/>
    <property type="match status" value="1"/>
</dbReference>
<evidence type="ECO:0000256" key="2">
    <source>
        <dbReference type="SAM" id="MobiDB-lite"/>
    </source>
</evidence>
<name>A0A1H9RNH2_9ACTN</name>
<feature type="region of interest" description="Disordered" evidence="2">
    <location>
        <begin position="473"/>
        <end position="493"/>
    </location>
</feature>
<dbReference type="Pfam" id="PF00196">
    <property type="entry name" value="GerE"/>
    <property type="match status" value="1"/>
</dbReference>
<dbReference type="GO" id="GO:0003677">
    <property type="term" value="F:DNA binding"/>
    <property type="evidence" value="ECO:0007669"/>
    <property type="project" value="UniProtKB-KW"/>
</dbReference>
<dbReference type="SMART" id="SM00421">
    <property type="entry name" value="HTH_LUXR"/>
    <property type="match status" value="1"/>
</dbReference>
<dbReference type="SUPFAM" id="SSF46894">
    <property type="entry name" value="C-terminal effector domain of the bipartite response regulators"/>
    <property type="match status" value="1"/>
</dbReference>
<dbReference type="OrthoDB" id="9808843at2"/>
<dbReference type="PRINTS" id="PR00038">
    <property type="entry name" value="HTHLUXR"/>
</dbReference>